<dbReference type="Proteomes" id="UP001324634">
    <property type="component" value="Chromosome"/>
</dbReference>
<reference evidence="2 3" key="1">
    <citation type="submission" date="2023-11" db="EMBL/GenBank/DDBJ databases">
        <title>Peredibacter starrii A3.12.</title>
        <authorList>
            <person name="Mitchell R.J."/>
        </authorList>
    </citation>
    <scope>NUCLEOTIDE SEQUENCE [LARGE SCALE GENOMIC DNA]</scope>
    <source>
        <strain evidence="2 3">A3.12</strain>
    </source>
</reference>
<evidence type="ECO:0000256" key="1">
    <source>
        <dbReference type="SAM" id="SignalP"/>
    </source>
</evidence>
<dbReference type="EMBL" id="CP139487">
    <property type="protein sequence ID" value="WPU65881.1"/>
    <property type="molecule type" value="Genomic_DNA"/>
</dbReference>
<sequence length="364" mass="42057">MKKFLFLTFFFCFNAMALDAVITVLEAPLFKYKSYDAPVVQYKRKGDVIKIHPSVANENKFQRMAPSKQKLETLKMKMKNSPEYNQDPLFRGEAENTYYLEDEFIPTLDRQGNQVYVLSEHIFVYFNDSREFTQFQNKKDPTDYRLEEPLPKNYPLKNPSGYRGQFIIGLTQPYFESYPYKDDVRTKGYQSPIDVNLTLLREAKGNYHNRFFIGGTLNVRSFENSYTFFTKRYSEEKGIKLGLGPTASYDAFKGEKNRINLSLNLIVNLFNQLSITQTDGLVTDSRKYQGYSFSPRLALQYHRKNVLEEVDFVLGTALEMETATSFQAKNGGSQASWWENLGDDKFSTGTTFTLGGYIGIQSAY</sequence>
<evidence type="ECO:0000313" key="3">
    <source>
        <dbReference type="Proteomes" id="UP001324634"/>
    </source>
</evidence>
<gene>
    <name evidence="2" type="ORF">SOO65_03895</name>
</gene>
<feature type="chain" id="PRO_5043376946" evidence="1">
    <location>
        <begin position="18"/>
        <end position="364"/>
    </location>
</feature>
<name>A0AAX4HS50_9BACT</name>
<proteinExistence type="predicted"/>
<dbReference type="AlphaFoldDB" id="A0AAX4HS50"/>
<feature type="signal peptide" evidence="1">
    <location>
        <begin position="1"/>
        <end position="17"/>
    </location>
</feature>
<protein>
    <submittedName>
        <fullName evidence="2">Uncharacterized protein</fullName>
    </submittedName>
</protein>
<organism evidence="2 3">
    <name type="scientific">Peredibacter starrii</name>
    <dbReference type="NCBI Taxonomy" id="28202"/>
    <lineage>
        <taxon>Bacteria</taxon>
        <taxon>Pseudomonadati</taxon>
        <taxon>Bdellovibrionota</taxon>
        <taxon>Bacteriovoracia</taxon>
        <taxon>Bacteriovoracales</taxon>
        <taxon>Bacteriovoracaceae</taxon>
        <taxon>Peredibacter</taxon>
    </lineage>
</organism>
<keyword evidence="3" id="KW-1185">Reference proteome</keyword>
<dbReference type="KEGG" id="psti:SOO65_03895"/>
<evidence type="ECO:0000313" key="2">
    <source>
        <dbReference type="EMBL" id="WPU65881.1"/>
    </source>
</evidence>
<accession>A0AAX4HS50</accession>
<dbReference type="RefSeq" id="WP_321397240.1">
    <property type="nucleotide sequence ID" value="NZ_CP139487.1"/>
</dbReference>
<keyword evidence="1" id="KW-0732">Signal</keyword>